<dbReference type="Proteomes" id="UP000717696">
    <property type="component" value="Unassembled WGS sequence"/>
</dbReference>
<dbReference type="OrthoDB" id="4188416at2759"/>
<keyword evidence="3" id="KW-1185">Reference proteome</keyword>
<proteinExistence type="predicted"/>
<dbReference type="EMBL" id="JAGMUU010000013">
    <property type="protein sequence ID" value="KAH7140368.1"/>
    <property type="molecule type" value="Genomic_DNA"/>
</dbReference>
<organism evidence="2 3">
    <name type="scientific">Dactylonectria estremocensis</name>
    <dbReference type="NCBI Taxonomy" id="1079267"/>
    <lineage>
        <taxon>Eukaryota</taxon>
        <taxon>Fungi</taxon>
        <taxon>Dikarya</taxon>
        <taxon>Ascomycota</taxon>
        <taxon>Pezizomycotina</taxon>
        <taxon>Sordariomycetes</taxon>
        <taxon>Hypocreomycetidae</taxon>
        <taxon>Hypocreales</taxon>
        <taxon>Nectriaceae</taxon>
        <taxon>Dactylonectria</taxon>
    </lineage>
</organism>
<feature type="region of interest" description="Disordered" evidence="1">
    <location>
        <begin position="32"/>
        <end position="108"/>
    </location>
</feature>
<evidence type="ECO:0000313" key="2">
    <source>
        <dbReference type="EMBL" id="KAH7140368.1"/>
    </source>
</evidence>
<name>A0A9P9EMG4_9HYPO</name>
<feature type="compositionally biased region" description="Acidic residues" evidence="1">
    <location>
        <begin position="93"/>
        <end position="108"/>
    </location>
</feature>
<gene>
    <name evidence="2" type="ORF">B0J13DRAFT_63505</name>
</gene>
<feature type="region of interest" description="Disordered" evidence="1">
    <location>
        <begin position="121"/>
        <end position="142"/>
    </location>
</feature>
<sequence length="234" mass="26771">MGGPKKRLPAWYHRVSGITMMQDRDVYPWEFDQDLSDIEEPKPKESKPKERSKYDYPEYDGDPEAPCECGAGEECEGHSCECPAGSDCGGHTEDEESEESEYDAEQEEVWEYRDLQEQRENRKKELKEQAEQKDEERAEARSWDVEMQKKVQTAYEAYKNGTIKGNTPQHVASLAGKQFSLHCVDYIDHFPNDFTKSAKFEKVEDGTLRIAGGLNLGFNGYPESPIRHPHGGKP</sequence>
<evidence type="ECO:0000313" key="3">
    <source>
        <dbReference type="Proteomes" id="UP000717696"/>
    </source>
</evidence>
<dbReference type="AlphaFoldDB" id="A0A9P9EMG4"/>
<evidence type="ECO:0000256" key="1">
    <source>
        <dbReference type="SAM" id="MobiDB-lite"/>
    </source>
</evidence>
<feature type="compositionally biased region" description="Basic and acidic residues" evidence="1">
    <location>
        <begin position="39"/>
        <end position="56"/>
    </location>
</feature>
<reference evidence="2" key="1">
    <citation type="journal article" date="2021" name="Nat. Commun.">
        <title>Genetic determinants of endophytism in the Arabidopsis root mycobiome.</title>
        <authorList>
            <person name="Mesny F."/>
            <person name="Miyauchi S."/>
            <person name="Thiergart T."/>
            <person name="Pickel B."/>
            <person name="Atanasova L."/>
            <person name="Karlsson M."/>
            <person name="Huettel B."/>
            <person name="Barry K.W."/>
            <person name="Haridas S."/>
            <person name="Chen C."/>
            <person name="Bauer D."/>
            <person name="Andreopoulos W."/>
            <person name="Pangilinan J."/>
            <person name="LaButti K."/>
            <person name="Riley R."/>
            <person name="Lipzen A."/>
            <person name="Clum A."/>
            <person name="Drula E."/>
            <person name="Henrissat B."/>
            <person name="Kohler A."/>
            <person name="Grigoriev I.V."/>
            <person name="Martin F.M."/>
            <person name="Hacquard S."/>
        </authorList>
    </citation>
    <scope>NUCLEOTIDE SEQUENCE</scope>
    <source>
        <strain evidence="2">MPI-CAGE-AT-0021</strain>
    </source>
</reference>
<comment type="caution">
    <text evidence="2">The sequence shown here is derived from an EMBL/GenBank/DDBJ whole genome shotgun (WGS) entry which is preliminary data.</text>
</comment>
<protein>
    <submittedName>
        <fullName evidence="2">Uncharacterized protein</fullName>
    </submittedName>
</protein>
<accession>A0A9P9EMG4</accession>